<dbReference type="InterPro" id="IPR036533">
    <property type="entry name" value="BAG_dom_sf"/>
</dbReference>
<feature type="region of interest" description="Disordered" evidence="3">
    <location>
        <begin position="1"/>
        <end position="21"/>
    </location>
</feature>
<sequence>MQGPDVGVADDGNIARDSSPSSCAGPMIKINVSHGSSQHVVHLPAQSTFSEFPVFHLCLNLSHGFSFAMSEYGDVKELLSHKTGLEPEQQRLFFRGKEKEDEEHLHIEGVKGRSKISLLDGASSKEKKHVEISNDNENSEATEAIAEVRAEVDMLSQRVVALKMAVDIGMTQDHEREFLVLTELLMRQLLKLDGIEAEGEAKLQRKAEVCRIQNYVDSLDSLKARNAMWPNSFSSAGNAVSVTTQWETFDSEVSSMNAPPAPAAALAPAPSAVRSPAARPAPAASLAPAPAPSAVHTPAATPAPAAAAAAAFAPAPAPSAVRTPAARPAPAASLAPAPAPSAVHTPAATPAPAVRAPAPSAVRAPAPSLAPAAAFTPAPSARPASAAAPAASLAPAAALAPLAPAASLASGFSTRVTQDWEQFD</sequence>
<dbReference type="SUPFAM" id="SSF54236">
    <property type="entry name" value="Ubiquitin-like"/>
    <property type="match status" value="1"/>
</dbReference>
<dbReference type="PANTHER" id="PTHR12329">
    <property type="entry name" value="BCL2-ASSOCIATED ATHANOGENE"/>
    <property type="match status" value="1"/>
</dbReference>
<dbReference type="EMBL" id="JAAIUW010000001">
    <property type="protein sequence ID" value="KAF7845289.1"/>
    <property type="molecule type" value="Genomic_DNA"/>
</dbReference>
<dbReference type="GO" id="GO:0000774">
    <property type="term" value="F:adenyl-nucleotide exchange factor activity"/>
    <property type="evidence" value="ECO:0007669"/>
    <property type="project" value="TreeGrafter"/>
</dbReference>
<feature type="domain" description="Ubiquitin-like" evidence="4">
    <location>
        <begin position="74"/>
        <end position="119"/>
    </location>
</feature>
<evidence type="ECO:0000313" key="6">
    <source>
        <dbReference type="EMBL" id="KAF7845289.1"/>
    </source>
</evidence>
<dbReference type="PROSITE" id="PS51035">
    <property type="entry name" value="BAG"/>
    <property type="match status" value="1"/>
</dbReference>
<proteinExistence type="predicted"/>
<gene>
    <name evidence="6" type="ORF">G2W53_002194</name>
</gene>
<dbReference type="InterPro" id="IPR039773">
    <property type="entry name" value="BAG_chaperone_regulator"/>
</dbReference>
<organism evidence="6 7">
    <name type="scientific">Senna tora</name>
    <dbReference type="NCBI Taxonomy" id="362788"/>
    <lineage>
        <taxon>Eukaryota</taxon>
        <taxon>Viridiplantae</taxon>
        <taxon>Streptophyta</taxon>
        <taxon>Embryophyta</taxon>
        <taxon>Tracheophyta</taxon>
        <taxon>Spermatophyta</taxon>
        <taxon>Magnoliopsida</taxon>
        <taxon>eudicotyledons</taxon>
        <taxon>Gunneridae</taxon>
        <taxon>Pentapetalae</taxon>
        <taxon>rosids</taxon>
        <taxon>fabids</taxon>
        <taxon>Fabales</taxon>
        <taxon>Fabaceae</taxon>
        <taxon>Caesalpinioideae</taxon>
        <taxon>Cassia clade</taxon>
        <taxon>Senna</taxon>
    </lineage>
</organism>
<dbReference type="SUPFAM" id="SSF63491">
    <property type="entry name" value="BAG domain"/>
    <property type="match status" value="1"/>
</dbReference>
<feature type="coiled-coil region" evidence="2">
    <location>
        <begin position="138"/>
        <end position="165"/>
    </location>
</feature>
<evidence type="ECO:0000259" key="4">
    <source>
        <dbReference type="PROSITE" id="PS50053"/>
    </source>
</evidence>
<dbReference type="InterPro" id="IPR003103">
    <property type="entry name" value="BAG_domain"/>
</dbReference>
<evidence type="ECO:0000259" key="5">
    <source>
        <dbReference type="PROSITE" id="PS51035"/>
    </source>
</evidence>
<evidence type="ECO:0000256" key="3">
    <source>
        <dbReference type="SAM" id="MobiDB-lite"/>
    </source>
</evidence>
<dbReference type="SMART" id="SM00264">
    <property type="entry name" value="BAG"/>
    <property type="match status" value="1"/>
</dbReference>
<dbReference type="GO" id="GO:0005737">
    <property type="term" value="C:cytoplasm"/>
    <property type="evidence" value="ECO:0007669"/>
    <property type="project" value="TreeGrafter"/>
</dbReference>
<accession>A0A834XHD3</accession>
<dbReference type="OrthoDB" id="417450at2759"/>
<protein>
    <submittedName>
        <fullName evidence="6">BAG family molecular chaperone regulator 4-like</fullName>
    </submittedName>
</protein>
<evidence type="ECO:0000256" key="1">
    <source>
        <dbReference type="ARBA" id="ARBA00023186"/>
    </source>
</evidence>
<comment type="caution">
    <text evidence="6">The sequence shown here is derived from an EMBL/GenBank/DDBJ whole genome shotgun (WGS) entry which is preliminary data.</text>
</comment>
<dbReference type="GO" id="GO:0050821">
    <property type="term" value="P:protein stabilization"/>
    <property type="evidence" value="ECO:0007669"/>
    <property type="project" value="TreeGrafter"/>
</dbReference>
<feature type="region of interest" description="Disordered" evidence="3">
    <location>
        <begin position="319"/>
        <end position="359"/>
    </location>
</feature>
<name>A0A834XHD3_9FABA</name>
<dbReference type="Pfam" id="PF02179">
    <property type="entry name" value="BAG"/>
    <property type="match status" value="1"/>
</dbReference>
<dbReference type="InterPro" id="IPR000626">
    <property type="entry name" value="Ubiquitin-like_dom"/>
</dbReference>
<dbReference type="Proteomes" id="UP000634136">
    <property type="component" value="Unassembled WGS sequence"/>
</dbReference>
<keyword evidence="1" id="KW-0143">Chaperone</keyword>
<keyword evidence="2" id="KW-0175">Coiled coil</keyword>
<reference evidence="6" key="1">
    <citation type="submission" date="2020-09" db="EMBL/GenBank/DDBJ databases">
        <title>Genome-Enabled Discovery of Anthraquinone Biosynthesis in Senna tora.</title>
        <authorList>
            <person name="Kang S.-H."/>
            <person name="Pandey R.P."/>
            <person name="Lee C.-M."/>
            <person name="Sim J.-S."/>
            <person name="Jeong J.-T."/>
            <person name="Choi B.-S."/>
            <person name="Jung M."/>
            <person name="Ginzburg D."/>
            <person name="Zhao K."/>
            <person name="Won S.Y."/>
            <person name="Oh T.-J."/>
            <person name="Yu Y."/>
            <person name="Kim N.-H."/>
            <person name="Lee O.R."/>
            <person name="Lee T.-H."/>
            <person name="Bashyal P."/>
            <person name="Kim T.-S."/>
            <person name="Lee W.-H."/>
            <person name="Kawkins C."/>
            <person name="Kim C.-K."/>
            <person name="Kim J.S."/>
            <person name="Ahn B.O."/>
            <person name="Rhee S.Y."/>
            <person name="Sohng J.K."/>
        </authorList>
    </citation>
    <scope>NUCLEOTIDE SEQUENCE</scope>
    <source>
        <tissue evidence="6">Leaf</tissue>
    </source>
</reference>
<evidence type="ECO:0000256" key="2">
    <source>
        <dbReference type="SAM" id="Coils"/>
    </source>
</evidence>
<dbReference type="GO" id="GO:0051087">
    <property type="term" value="F:protein-folding chaperone binding"/>
    <property type="evidence" value="ECO:0007669"/>
    <property type="project" value="InterPro"/>
</dbReference>
<dbReference type="PROSITE" id="PS50053">
    <property type="entry name" value="UBIQUITIN_2"/>
    <property type="match status" value="1"/>
</dbReference>
<dbReference type="Gene3D" id="1.20.58.120">
    <property type="entry name" value="BAG domain"/>
    <property type="match status" value="1"/>
</dbReference>
<feature type="domain" description="BAG" evidence="5">
    <location>
        <begin position="144"/>
        <end position="223"/>
    </location>
</feature>
<dbReference type="AlphaFoldDB" id="A0A834XHD3"/>
<dbReference type="Pfam" id="PF00240">
    <property type="entry name" value="ubiquitin"/>
    <property type="match status" value="1"/>
</dbReference>
<dbReference type="PANTHER" id="PTHR12329:SF40">
    <property type="entry name" value="BAG FAMILY MOLECULAR CHAPERONE REGULATOR 4"/>
    <property type="match status" value="1"/>
</dbReference>
<dbReference type="Gene3D" id="3.10.20.90">
    <property type="entry name" value="Phosphatidylinositol 3-kinase Catalytic Subunit, Chain A, domain 1"/>
    <property type="match status" value="1"/>
</dbReference>
<dbReference type="InterPro" id="IPR029071">
    <property type="entry name" value="Ubiquitin-like_domsf"/>
</dbReference>
<keyword evidence="7" id="KW-1185">Reference proteome</keyword>
<evidence type="ECO:0000313" key="7">
    <source>
        <dbReference type="Proteomes" id="UP000634136"/>
    </source>
</evidence>